<feature type="non-terminal residue" evidence="1">
    <location>
        <position position="153"/>
    </location>
</feature>
<name>X1T9U3_9ZZZZ</name>
<gene>
    <name evidence="1" type="ORF">S12H4_37682</name>
</gene>
<dbReference type="GO" id="GO:0016812">
    <property type="term" value="F:hydrolase activity, acting on carbon-nitrogen (but not peptide) bonds, in cyclic amides"/>
    <property type="evidence" value="ECO:0007669"/>
    <property type="project" value="TreeGrafter"/>
</dbReference>
<dbReference type="InterPro" id="IPR011059">
    <property type="entry name" value="Metal-dep_hydrolase_composite"/>
</dbReference>
<organism evidence="1">
    <name type="scientific">marine sediment metagenome</name>
    <dbReference type="NCBI Taxonomy" id="412755"/>
    <lineage>
        <taxon>unclassified sequences</taxon>
        <taxon>metagenomes</taxon>
        <taxon>ecological metagenomes</taxon>
    </lineage>
</organism>
<accession>X1T9U3</accession>
<sequence>MSQFDLLIKNGKLVIPQCGIIEGNIGVRGEKVAAILSPSEEVSAKKEVDISGKYVLPGIIDPHSHPGYPGTPYGSFYEAFGTETTSAAVGGITTNIHFYRQYGQQPSPYEDFWEIMDLAVVYLTSQDLEMLRLSLLPDLPRRKPGIFSTPFQR</sequence>
<dbReference type="InterPro" id="IPR032466">
    <property type="entry name" value="Metal_Hydrolase"/>
</dbReference>
<dbReference type="Gene3D" id="2.30.40.10">
    <property type="entry name" value="Urease, subunit C, domain 1"/>
    <property type="match status" value="1"/>
</dbReference>
<dbReference type="SUPFAM" id="SSF51338">
    <property type="entry name" value="Composite domain of metallo-dependent hydrolases"/>
    <property type="match status" value="1"/>
</dbReference>
<evidence type="ECO:0000313" key="1">
    <source>
        <dbReference type="EMBL" id="GAI88161.1"/>
    </source>
</evidence>
<dbReference type="EMBL" id="BARW01022609">
    <property type="protein sequence ID" value="GAI88161.1"/>
    <property type="molecule type" value="Genomic_DNA"/>
</dbReference>
<dbReference type="AlphaFoldDB" id="X1T9U3"/>
<protein>
    <recommendedName>
        <fullName evidence="2">Amidohydrolase-related domain-containing protein</fullName>
    </recommendedName>
</protein>
<dbReference type="SUPFAM" id="SSF51556">
    <property type="entry name" value="Metallo-dependent hydrolases"/>
    <property type="match status" value="1"/>
</dbReference>
<reference evidence="1" key="1">
    <citation type="journal article" date="2014" name="Front. Microbiol.">
        <title>High frequency of phylogenetically diverse reductive dehalogenase-homologous genes in deep subseafloor sedimentary metagenomes.</title>
        <authorList>
            <person name="Kawai M."/>
            <person name="Futagami T."/>
            <person name="Toyoda A."/>
            <person name="Takaki Y."/>
            <person name="Nishi S."/>
            <person name="Hori S."/>
            <person name="Arai W."/>
            <person name="Tsubouchi T."/>
            <person name="Morono Y."/>
            <person name="Uchiyama I."/>
            <person name="Ito T."/>
            <person name="Fujiyama A."/>
            <person name="Inagaki F."/>
            <person name="Takami H."/>
        </authorList>
    </citation>
    <scope>NUCLEOTIDE SEQUENCE</scope>
    <source>
        <strain evidence="1">Expedition CK06-06</strain>
    </source>
</reference>
<evidence type="ECO:0008006" key="2">
    <source>
        <dbReference type="Google" id="ProtNLM"/>
    </source>
</evidence>
<comment type="caution">
    <text evidence="1">The sequence shown here is derived from an EMBL/GenBank/DDBJ whole genome shotgun (WGS) entry which is preliminary data.</text>
</comment>
<dbReference type="Gene3D" id="3.20.20.140">
    <property type="entry name" value="Metal-dependent hydrolases"/>
    <property type="match status" value="1"/>
</dbReference>
<dbReference type="GO" id="GO:0005829">
    <property type="term" value="C:cytosol"/>
    <property type="evidence" value="ECO:0007669"/>
    <property type="project" value="TreeGrafter"/>
</dbReference>
<dbReference type="PANTHER" id="PTHR11647">
    <property type="entry name" value="HYDRANTOINASE/DIHYDROPYRIMIDINASE FAMILY MEMBER"/>
    <property type="match status" value="1"/>
</dbReference>
<dbReference type="PANTHER" id="PTHR11647:SF1">
    <property type="entry name" value="COLLAPSIN RESPONSE MEDIATOR PROTEIN"/>
    <property type="match status" value="1"/>
</dbReference>
<dbReference type="InterPro" id="IPR050378">
    <property type="entry name" value="Metallo-dep_Hydrolases_sf"/>
</dbReference>
<proteinExistence type="predicted"/>